<name>A0AA37MPP6_9BURK</name>
<reference evidence="1" key="1">
    <citation type="submission" date="2022-09" db="EMBL/GenBank/DDBJ databases">
        <title>Isolation and characterization of 3-chlorobenzoate degrading bacteria from soils in Shizuoka.</title>
        <authorList>
            <person name="Ifat A."/>
            <person name="Ogawa N."/>
            <person name="Kimbara K."/>
            <person name="Moriuchi R."/>
            <person name="Dohra H."/>
            <person name="Shintani M."/>
        </authorList>
    </citation>
    <scope>NUCLEOTIDE SEQUENCE</scope>
    <source>
        <strain evidence="1">19CS4-2</strain>
    </source>
</reference>
<sequence>MTSHALASASFTITGDRVTPDWWTQYFGVQPDVAVTKGEPLKDWTGQGRTFARRTGVWGIDSEKAARGDQLAPHLRYLVRVLELPRSDLKAHIESVGAKMRFFCYWVNEAGDRVPDVPDDIRTIMESLGGTIEIDEYR</sequence>
<accession>A0AA37MPP6</accession>
<protein>
    <submittedName>
        <fullName evidence="1">DUF4279 domain-containing protein</fullName>
    </submittedName>
</protein>
<evidence type="ECO:0000313" key="1">
    <source>
        <dbReference type="EMBL" id="GJH25441.1"/>
    </source>
</evidence>
<proteinExistence type="predicted"/>
<gene>
    <name evidence="1" type="ORF">CBA19CS42_13015</name>
</gene>
<organism evidence="1 2">
    <name type="scientific">Caballeronia novacaledonica</name>
    <dbReference type="NCBI Taxonomy" id="1544861"/>
    <lineage>
        <taxon>Bacteria</taxon>
        <taxon>Pseudomonadati</taxon>
        <taxon>Pseudomonadota</taxon>
        <taxon>Betaproteobacteria</taxon>
        <taxon>Burkholderiales</taxon>
        <taxon>Burkholderiaceae</taxon>
        <taxon>Caballeronia</taxon>
    </lineage>
</organism>
<comment type="caution">
    <text evidence="1">The sequence shown here is derived from an EMBL/GenBank/DDBJ whole genome shotgun (WGS) entry which is preliminary data.</text>
</comment>
<evidence type="ECO:0000313" key="2">
    <source>
        <dbReference type="Proteomes" id="UP001055111"/>
    </source>
</evidence>
<dbReference type="AlphaFoldDB" id="A0AA37MPP6"/>
<dbReference type="EMBL" id="BPUS01000004">
    <property type="protein sequence ID" value="GJH25441.1"/>
    <property type="molecule type" value="Genomic_DNA"/>
</dbReference>
<dbReference type="RefSeq" id="WP_238212041.1">
    <property type="nucleotide sequence ID" value="NZ_BPUS01000004.1"/>
</dbReference>
<dbReference type="Proteomes" id="UP001055111">
    <property type="component" value="Unassembled WGS sequence"/>
</dbReference>